<sequence length="291" mass="33213">MQKNKIVQLLRYIITFSVVTIAIVLGMKLWQNYVDSPWTRDGRVRADITLIAPDVSGMISKVYVKDNQYVKKDDKLFEIDKKRFEANLQRAQSIVQIKKANYLMKKAEYDKRIKGDDSIIPKDVKDDAKYNLLMAKEELNEALSKLDITKLDLQRATVYAPTSGWINNLLLKKGDFIQKGQSHISMLNENSFWVYGYFEEHKLTKIKIGDKAIMNPLGTDLTIKGHVQSIATGITDRDNKIGKGLLANVNPSFTWVRLAQRIPVRIAIDEIPKGYTLRAGTTCTIEINNNF</sequence>
<proteinExistence type="predicted"/>
<dbReference type="EMBL" id="CP001999">
    <property type="protein sequence ID" value="ADG92925.1"/>
    <property type="molecule type" value="Genomic_DNA"/>
</dbReference>
<keyword evidence="1" id="KW-0812">Transmembrane</keyword>
<dbReference type="SUPFAM" id="SSF111369">
    <property type="entry name" value="HlyD-like secretion proteins"/>
    <property type="match status" value="1"/>
</dbReference>
<feature type="domain" description="p-hydroxybenzoic acid efflux pump subunit AaeA-like beta-barrel" evidence="3">
    <location>
        <begin position="191"/>
        <end position="287"/>
    </location>
</feature>
<dbReference type="STRING" id="572480.Arnit_1267"/>
<dbReference type="InterPro" id="IPR058634">
    <property type="entry name" value="AaeA-lik-b-barrel"/>
</dbReference>
<feature type="domain" description="Multidrug resistance protein MdtA-like barrel-sandwich hybrid" evidence="2">
    <location>
        <begin position="51"/>
        <end position="183"/>
    </location>
</feature>
<dbReference type="RefSeq" id="WP_013135070.1">
    <property type="nucleotide sequence ID" value="NC_014166.1"/>
</dbReference>
<evidence type="ECO:0000259" key="3">
    <source>
        <dbReference type="Pfam" id="PF25963"/>
    </source>
</evidence>
<reference evidence="4 5" key="1">
    <citation type="journal article" date="2010" name="Stand. Genomic Sci.">
        <title>Complete genome sequence of Arcobacter nitrofigilis type strain (CI).</title>
        <authorList>
            <person name="Pati A."/>
            <person name="Gronow S."/>
            <person name="Lapidus A."/>
            <person name="Copeland A."/>
            <person name="Glavina Del Rio T."/>
            <person name="Nolan M."/>
            <person name="Lucas S."/>
            <person name="Tice H."/>
            <person name="Cheng J.F."/>
            <person name="Han C."/>
            <person name="Chertkov O."/>
            <person name="Bruce D."/>
            <person name="Tapia R."/>
            <person name="Goodwin L."/>
            <person name="Pitluck S."/>
            <person name="Liolios K."/>
            <person name="Ivanova N."/>
            <person name="Mavromatis K."/>
            <person name="Chen A."/>
            <person name="Palaniappan K."/>
            <person name="Land M."/>
            <person name="Hauser L."/>
            <person name="Chang Y.J."/>
            <person name="Jeffries C.D."/>
            <person name="Detter J.C."/>
            <person name="Rohde M."/>
            <person name="Goker M."/>
            <person name="Bristow J."/>
            <person name="Eisen J.A."/>
            <person name="Markowitz V."/>
            <person name="Hugenholtz P."/>
            <person name="Klenk H.P."/>
            <person name="Kyrpides N.C."/>
        </authorList>
    </citation>
    <scope>NUCLEOTIDE SEQUENCE [LARGE SCALE GENOMIC DNA]</scope>
    <source>
        <strain evidence="5">ATCC 33309 / DSM 7299 / CCUG 15893 / LMG 7604 / NCTC 12251 / CI</strain>
    </source>
</reference>
<dbReference type="PANTHER" id="PTHR30367">
    <property type="entry name" value="P-HYDROXYBENZOIC ACID EFFLUX PUMP SUBUNIT AAEA-RELATED"/>
    <property type="match status" value="1"/>
</dbReference>
<organism evidence="4 5">
    <name type="scientific">Arcobacter nitrofigilis (strain ATCC 33309 / DSM 7299 / CCUG 15893 / LMG 7604 / NCTC 12251 / CI)</name>
    <name type="common">Campylobacter nitrofigilis</name>
    <dbReference type="NCBI Taxonomy" id="572480"/>
    <lineage>
        <taxon>Bacteria</taxon>
        <taxon>Pseudomonadati</taxon>
        <taxon>Campylobacterota</taxon>
        <taxon>Epsilonproteobacteria</taxon>
        <taxon>Campylobacterales</taxon>
        <taxon>Arcobacteraceae</taxon>
        <taxon>Arcobacter</taxon>
    </lineage>
</organism>
<evidence type="ECO:0000313" key="5">
    <source>
        <dbReference type="Proteomes" id="UP000000939"/>
    </source>
</evidence>
<dbReference type="Pfam" id="PF25917">
    <property type="entry name" value="BSH_RND"/>
    <property type="match status" value="1"/>
</dbReference>
<keyword evidence="5" id="KW-1185">Reference proteome</keyword>
<evidence type="ECO:0000256" key="1">
    <source>
        <dbReference type="SAM" id="Phobius"/>
    </source>
</evidence>
<dbReference type="InterPro" id="IPR050393">
    <property type="entry name" value="MFP_Efflux_Pump"/>
</dbReference>
<evidence type="ECO:0000259" key="2">
    <source>
        <dbReference type="Pfam" id="PF25917"/>
    </source>
</evidence>
<dbReference type="AlphaFoldDB" id="D5V4M0"/>
<name>D5V4M0_ARCNC</name>
<dbReference type="OrthoDB" id="9811754at2"/>
<dbReference type="InterPro" id="IPR058625">
    <property type="entry name" value="MdtA-like_BSH"/>
</dbReference>
<dbReference type="Gene3D" id="2.40.30.170">
    <property type="match status" value="1"/>
</dbReference>
<dbReference type="Gene3D" id="2.40.50.100">
    <property type="match status" value="1"/>
</dbReference>
<dbReference type="Proteomes" id="UP000000939">
    <property type="component" value="Chromosome"/>
</dbReference>
<dbReference type="KEGG" id="ant:Arnit_1267"/>
<keyword evidence="1" id="KW-1133">Transmembrane helix</keyword>
<gene>
    <name evidence="4" type="ordered locus">Arnit_1267</name>
</gene>
<dbReference type="PANTHER" id="PTHR30367:SF12">
    <property type="entry name" value="P-HYDROXYBENZOIC ACID EFFLUX PUMP SUBUNIT AAEA"/>
    <property type="match status" value="1"/>
</dbReference>
<dbReference type="HOGENOM" id="CLU_018816_15_2_7"/>
<protein>
    <submittedName>
        <fullName evidence="4">Secretion protein HlyD family protein</fullName>
    </submittedName>
</protein>
<evidence type="ECO:0000313" key="4">
    <source>
        <dbReference type="EMBL" id="ADG92925.1"/>
    </source>
</evidence>
<dbReference type="Pfam" id="PF25963">
    <property type="entry name" value="Beta-barrel_AAEA"/>
    <property type="match status" value="1"/>
</dbReference>
<dbReference type="eggNOG" id="COG1566">
    <property type="taxonomic scope" value="Bacteria"/>
</dbReference>
<keyword evidence="1" id="KW-0472">Membrane</keyword>
<feature type="transmembrane region" description="Helical" evidence="1">
    <location>
        <begin position="12"/>
        <end position="30"/>
    </location>
</feature>
<accession>D5V4M0</accession>